<dbReference type="Gene3D" id="3.30.2320.10">
    <property type="entry name" value="hypothetical protein PF0899 domain"/>
    <property type="match status" value="1"/>
</dbReference>
<evidence type="ECO:0000256" key="3">
    <source>
        <dbReference type="ARBA" id="ARBA00033787"/>
    </source>
</evidence>
<evidence type="ECO:0000256" key="4">
    <source>
        <dbReference type="ARBA" id="ARBA00050023"/>
    </source>
</evidence>
<dbReference type="InterPro" id="IPR007544">
    <property type="entry name" value="ENCAP"/>
</dbReference>
<dbReference type="EMBL" id="VUMN01000027">
    <property type="protein sequence ID" value="MSS59300.1"/>
    <property type="molecule type" value="Genomic_DNA"/>
</dbReference>
<keyword evidence="6" id="KW-1185">Reference proteome</keyword>
<gene>
    <name evidence="5" type="ORF">FYJ51_10390</name>
</gene>
<dbReference type="Pfam" id="PF04454">
    <property type="entry name" value="Linocin_M18"/>
    <property type="match status" value="1"/>
</dbReference>
<evidence type="ECO:0000256" key="1">
    <source>
        <dbReference type="ARBA" id="ARBA00033738"/>
    </source>
</evidence>
<evidence type="ECO:0000256" key="2">
    <source>
        <dbReference type="ARBA" id="ARBA00033743"/>
    </source>
</evidence>
<dbReference type="AlphaFoldDB" id="A0A7X2TGJ9"/>
<reference evidence="5 6" key="1">
    <citation type="submission" date="2019-08" db="EMBL/GenBank/DDBJ databases">
        <title>In-depth cultivation of the pig gut microbiome towards novel bacterial diversity and tailored functional studies.</title>
        <authorList>
            <person name="Wylensek D."/>
            <person name="Hitch T.C.A."/>
            <person name="Clavel T."/>
        </authorList>
    </citation>
    <scope>NUCLEOTIDE SEQUENCE [LARGE SCALE GENOMIC DNA]</scope>
    <source>
        <strain evidence="5 6">Oil+RF-744-GAM-WT-6</strain>
    </source>
</reference>
<dbReference type="PANTHER" id="PTHR37165">
    <property type="entry name" value="PEPTIDASE U56 FAMILY"/>
    <property type="match status" value="1"/>
</dbReference>
<dbReference type="RefSeq" id="WP_154505518.1">
    <property type="nucleotide sequence ID" value="NZ_VUMN01000027.1"/>
</dbReference>
<sequence length="257" mass="28084">MEFLMRSDSKLSEAQWKAIDEKVVAAARSVLTGRRFLNIYGPLGAGVPAAEIVKDGKKQFAMLTELSSDFTLGWRELETSERLNVPMSYSEAVSAAVNTALNEDKLIFLGDEETGAAGLVSKPGKTIKMQNWDKDEHAFAAVSAGLQFMLEHRTYGSKVLVVSPDVFAMLQRIQPGTGTLESQRISALIEGKIYQSPVLPAKTALLAAPDEQNMDLAIGQDLVTGYLGSSEMNHDFRVFETVLLRLKNPNAVVVYQG</sequence>
<dbReference type="PANTHER" id="PTHR37165:SF1">
    <property type="entry name" value="TYPE 1 ENCAPSULIN SHELL PROTEIN"/>
    <property type="match status" value="1"/>
</dbReference>
<dbReference type="PIRSF" id="PIRSF019254">
    <property type="entry name" value="CFP29"/>
    <property type="match status" value="1"/>
</dbReference>
<keyword evidence="3" id="KW-1284">Encapsulin nanocompartment</keyword>
<organism evidence="5 6">
    <name type="scientific">Stecheria intestinalis</name>
    <dbReference type="NCBI Taxonomy" id="2606630"/>
    <lineage>
        <taxon>Bacteria</taxon>
        <taxon>Bacillati</taxon>
        <taxon>Bacillota</taxon>
        <taxon>Erysipelotrichia</taxon>
        <taxon>Erysipelotrichales</taxon>
        <taxon>Erysipelotrichaceae</taxon>
        <taxon>Stecheria</taxon>
    </lineage>
</organism>
<comment type="caution">
    <text evidence="5">The sequence shown here is derived from an EMBL/GenBank/DDBJ whole genome shotgun (WGS) entry which is preliminary data.</text>
</comment>
<name>A0A7X2TGJ9_9FIRM</name>
<protein>
    <recommendedName>
        <fullName evidence="4">Type 1 encapsulin shell protein</fullName>
    </recommendedName>
</protein>
<comment type="similarity">
    <text evidence="2">Belongs to the encapsulin family. Family 1 subfamily.</text>
</comment>
<dbReference type="NCBIfam" id="NF041155">
    <property type="entry name" value="encap_f1"/>
    <property type="match status" value="1"/>
</dbReference>
<dbReference type="GO" id="GO:0140737">
    <property type="term" value="C:encapsulin nanocompartment"/>
    <property type="evidence" value="ECO:0007669"/>
    <property type="project" value="UniProtKB-SubCell"/>
</dbReference>
<evidence type="ECO:0000313" key="6">
    <source>
        <dbReference type="Proteomes" id="UP000461880"/>
    </source>
</evidence>
<accession>A0A7X2TGJ9</accession>
<dbReference type="Proteomes" id="UP000461880">
    <property type="component" value="Unassembled WGS sequence"/>
</dbReference>
<comment type="subcellular location">
    <subcellularLocation>
        <location evidence="1">Encapsulin nanocompartment</location>
    </subcellularLocation>
</comment>
<evidence type="ECO:0000313" key="5">
    <source>
        <dbReference type="EMBL" id="MSS59300.1"/>
    </source>
</evidence>
<proteinExistence type="inferred from homology"/>
<dbReference type="InterPro" id="IPR051429">
    <property type="entry name" value="Encapsulin_nc"/>
</dbReference>
<dbReference type="Gene3D" id="3.30.2400.30">
    <property type="match status" value="1"/>
</dbReference>